<reference evidence="3 4" key="1">
    <citation type="submission" date="2024-06" db="EMBL/GenBank/DDBJ databases">
        <title>Sorghum-associated microbial communities from plants grown in Nebraska, USA.</title>
        <authorList>
            <person name="Schachtman D."/>
        </authorList>
    </citation>
    <scope>NUCLEOTIDE SEQUENCE [LARGE SCALE GENOMIC DNA]</scope>
    <source>
        <strain evidence="3 4">3552</strain>
    </source>
</reference>
<dbReference type="RefSeq" id="WP_354232589.1">
    <property type="nucleotide sequence ID" value="NZ_JBEPSN010000012.1"/>
</dbReference>
<organism evidence="3 4">
    <name type="scientific">Arthrobacter bambusae</name>
    <dbReference type="NCBI Taxonomy" id="1338426"/>
    <lineage>
        <taxon>Bacteria</taxon>
        <taxon>Bacillati</taxon>
        <taxon>Actinomycetota</taxon>
        <taxon>Actinomycetes</taxon>
        <taxon>Micrococcales</taxon>
        <taxon>Micrococcaceae</taxon>
        <taxon>Arthrobacter</taxon>
    </lineage>
</organism>
<evidence type="ECO:0000259" key="2">
    <source>
        <dbReference type="Pfam" id="PF25056"/>
    </source>
</evidence>
<dbReference type="InterPro" id="IPR056695">
    <property type="entry name" value="DUF7793"/>
</dbReference>
<evidence type="ECO:0000256" key="1">
    <source>
        <dbReference type="SAM" id="MobiDB-lite"/>
    </source>
</evidence>
<feature type="domain" description="DUF7793" evidence="2">
    <location>
        <begin position="15"/>
        <end position="120"/>
    </location>
</feature>
<gene>
    <name evidence="3" type="ORF">ABIE37_004049</name>
</gene>
<evidence type="ECO:0000313" key="3">
    <source>
        <dbReference type="EMBL" id="MET4542244.1"/>
    </source>
</evidence>
<comment type="caution">
    <text evidence="3">The sequence shown here is derived from an EMBL/GenBank/DDBJ whole genome shotgun (WGS) entry which is preliminary data.</text>
</comment>
<dbReference type="Gene3D" id="3.40.1680.10">
    <property type="entry name" value="yp_829618.1 domain like"/>
    <property type="match status" value="1"/>
</dbReference>
<sequence>MAHQDTCDYTIGFESDDVMFLAWKSGARIEAANARAAVEAVNDLAAGSRYPLLVTMAETAHLSRAARDVFVEPCAASRIALLGNNPVDRMLADYQLAVQEPPCPTRFFTSETDAIAWLRNPSEGGQQEGQEDHTVSGGRAAP</sequence>
<feature type="region of interest" description="Disordered" evidence="1">
    <location>
        <begin position="120"/>
        <end position="142"/>
    </location>
</feature>
<proteinExistence type="predicted"/>
<accession>A0ABV2PBU9</accession>
<evidence type="ECO:0000313" key="4">
    <source>
        <dbReference type="Proteomes" id="UP001549307"/>
    </source>
</evidence>
<protein>
    <recommendedName>
        <fullName evidence="2">DUF7793 domain-containing protein</fullName>
    </recommendedName>
</protein>
<keyword evidence="4" id="KW-1185">Reference proteome</keyword>
<name>A0ABV2PBU9_9MICC</name>
<dbReference type="Gene3D" id="3.40.970.30">
    <property type="entry name" value="yp_829618.1 like domains"/>
    <property type="match status" value="1"/>
</dbReference>
<dbReference type="Pfam" id="PF25056">
    <property type="entry name" value="DUF7793"/>
    <property type="match status" value="1"/>
</dbReference>
<dbReference type="GeneID" id="92754975"/>
<dbReference type="EMBL" id="JBEPSN010000012">
    <property type="protein sequence ID" value="MET4542244.1"/>
    <property type="molecule type" value="Genomic_DNA"/>
</dbReference>
<dbReference type="Proteomes" id="UP001549307">
    <property type="component" value="Unassembled WGS sequence"/>
</dbReference>